<proteinExistence type="predicted"/>
<organism evidence="1 2">
    <name type="scientific">Aquicella lusitana</name>
    <dbReference type="NCBI Taxonomy" id="254246"/>
    <lineage>
        <taxon>Bacteria</taxon>
        <taxon>Pseudomonadati</taxon>
        <taxon>Pseudomonadota</taxon>
        <taxon>Gammaproteobacteria</taxon>
        <taxon>Legionellales</taxon>
        <taxon>Coxiellaceae</taxon>
        <taxon>Aquicella</taxon>
    </lineage>
</organism>
<dbReference type="InterPro" id="IPR022250">
    <property type="entry name" value="T4bSS_IcmS"/>
</dbReference>
<evidence type="ECO:0000313" key="1">
    <source>
        <dbReference type="EMBL" id="RDI41692.1"/>
    </source>
</evidence>
<accession>A0A370GCY5</accession>
<comment type="caution">
    <text evidence="1">The sequence shown here is derived from an EMBL/GenBank/DDBJ whole genome shotgun (WGS) entry which is preliminary data.</text>
</comment>
<dbReference type="Proteomes" id="UP000254720">
    <property type="component" value="Unassembled WGS sequence"/>
</dbReference>
<sequence>MATPDISQQMIKIARLMNTQFTLNGRPMTMEEVFAPTGLLPGIARRADQLSSLCLGYGIGVTFEEAEGSVLGVKVIFDDITPNVLRLLCLMDVLNELTKGTPRGEPTALDQLMYD</sequence>
<protein>
    <submittedName>
        <fullName evidence="1">Intracellular multiplication protein IcmS</fullName>
    </submittedName>
</protein>
<gene>
    <name evidence="1" type="ORF">C8D86_11815</name>
</gene>
<keyword evidence="2" id="KW-1185">Reference proteome</keyword>
<evidence type="ECO:0000313" key="2">
    <source>
        <dbReference type="Proteomes" id="UP000254720"/>
    </source>
</evidence>
<dbReference type="Pfam" id="PF12608">
    <property type="entry name" value="T4bSS_IcmS"/>
    <property type="match status" value="1"/>
</dbReference>
<dbReference type="RefSeq" id="WP_232058616.1">
    <property type="nucleotide sequence ID" value="NZ_LR699114.1"/>
</dbReference>
<dbReference type="EMBL" id="QQAX01000018">
    <property type="protein sequence ID" value="RDI41692.1"/>
    <property type="molecule type" value="Genomic_DNA"/>
</dbReference>
<dbReference type="AlphaFoldDB" id="A0A370GCY5"/>
<reference evidence="1 2" key="1">
    <citation type="submission" date="2018-07" db="EMBL/GenBank/DDBJ databases">
        <title>Genomic Encyclopedia of Type Strains, Phase IV (KMG-IV): sequencing the most valuable type-strain genomes for metagenomic binning, comparative biology and taxonomic classification.</title>
        <authorList>
            <person name="Goeker M."/>
        </authorList>
    </citation>
    <scope>NUCLEOTIDE SEQUENCE [LARGE SCALE GENOMIC DNA]</scope>
    <source>
        <strain evidence="1 2">DSM 16500</strain>
    </source>
</reference>
<name>A0A370GCY5_9COXI</name>